<feature type="region of interest" description="Disordered" evidence="2">
    <location>
        <begin position="309"/>
        <end position="358"/>
    </location>
</feature>
<organism evidence="3 4">
    <name type="scientific">Diacronema lutheri</name>
    <name type="common">Unicellular marine alga</name>
    <name type="synonym">Monochrysis lutheri</name>
    <dbReference type="NCBI Taxonomy" id="2081491"/>
    <lineage>
        <taxon>Eukaryota</taxon>
        <taxon>Haptista</taxon>
        <taxon>Haptophyta</taxon>
        <taxon>Pavlovophyceae</taxon>
        <taxon>Pavlovales</taxon>
        <taxon>Pavlovaceae</taxon>
        <taxon>Diacronema</taxon>
    </lineage>
</organism>
<comment type="caution">
    <text evidence="3">The sequence shown here is derived from an EMBL/GenBank/DDBJ whole genome shotgun (WGS) entry which is preliminary data.</text>
</comment>
<dbReference type="GO" id="GO:0035303">
    <property type="term" value="P:regulation of dephosphorylation"/>
    <property type="evidence" value="ECO:0007669"/>
    <property type="project" value="TreeGrafter"/>
</dbReference>
<evidence type="ECO:0000313" key="4">
    <source>
        <dbReference type="Proteomes" id="UP000751190"/>
    </source>
</evidence>
<dbReference type="OrthoDB" id="10261753at2759"/>
<feature type="compositionally biased region" description="Basic and acidic residues" evidence="2">
    <location>
        <begin position="331"/>
        <end position="348"/>
    </location>
</feature>
<dbReference type="InterPro" id="IPR007304">
    <property type="entry name" value="TAP46-like"/>
</dbReference>
<dbReference type="GO" id="GO:0005829">
    <property type="term" value="C:cytosol"/>
    <property type="evidence" value="ECO:0007669"/>
    <property type="project" value="TreeGrafter"/>
</dbReference>
<evidence type="ECO:0008006" key="5">
    <source>
        <dbReference type="Google" id="ProtNLM"/>
    </source>
</evidence>
<keyword evidence="1" id="KW-0175">Coiled coil</keyword>
<dbReference type="EMBL" id="JAGTXO010000002">
    <property type="protein sequence ID" value="KAG8469651.1"/>
    <property type="molecule type" value="Genomic_DNA"/>
</dbReference>
<evidence type="ECO:0000313" key="3">
    <source>
        <dbReference type="EMBL" id="KAG8469651.1"/>
    </source>
</evidence>
<dbReference type="AlphaFoldDB" id="A0A8J5XVA9"/>
<protein>
    <recommendedName>
        <fullName evidence="5">TAP42-like protein</fullName>
    </recommendedName>
</protein>
<accession>A0A8J5XVA9</accession>
<proteinExistence type="predicted"/>
<gene>
    <name evidence="3" type="ORF">KFE25_006106</name>
</gene>
<sequence>MNLRTHFEAASRLHREVDDSELSSTDPELLRQVAEALGHARACERLVSELSVFSANETVDDINPSDLKYLLVPYLAAELTMRQVDNDHRMDHLRVARAYLEAFIESLARVSLITPAEAADLSNTGSRGVGLGGMAMSREQRIARIKAERAARAQMEALEAKLAVARGRRAAADEDERDDDTDELEREHATHWLHVAKFGAAESLQSIAQELPMLEEVDRLRREDPGFGRDLPAPPTPAQEAAAASGGGQGLQSFHIPHPSRGQAYDTVMNQVRTGRIPGMHTIELDDWHQQEAGRIGQEMLHKQEAAALKAAAEERKAGEPQDALDEAEELAERAKAISMDDFKETHAKGSGNRHNRS</sequence>
<dbReference type="Proteomes" id="UP000751190">
    <property type="component" value="Unassembled WGS sequence"/>
</dbReference>
<keyword evidence="4" id="KW-1185">Reference proteome</keyword>
<dbReference type="Pfam" id="PF04177">
    <property type="entry name" value="TAP42"/>
    <property type="match status" value="1"/>
</dbReference>
<dbReference type="PANTHER" id="PTHR10933:SF9">
    <property type="entry name" value="IMMUNOGLOBULIN-BINDING PROTEIN 1"/>
    <property type="match status" value="1"/>
</dbReference>
<name>A0A8J5XVA9_DIALT</name>
<feature type="region of interest" description="Disordered" evidence="2">
    <location>
        <begin position="223"/>
        <end position="262"/>
    </location>
</feature>
<dbReference type="InterPro" id="IPR038511">
    <property type="entry name" value="TAP42/TAP46-like_sf"/>
</dbReference>
<evidence type="ECO:0000256" key="2">
    <source>
        <dbReference type="SAM" id="MobiDB-lite"/>
    </source>
</evidence>
<reference evidence="3" key="1">
    <citation type="submission" date="2021-05" db="EMBL/GenBank/DDBJ databases">
        <title>The genome of the haptophyte Pavlova lutheri (Diacronema luteri, Pavlovales) - a model for lipid biosynthesis in eukaryotic algae.</title>
        <authorList>
            <person name="Hulatt C.J."/>
            <person name="Posewitz M.C."/>
        </authorList>
    </citation>
    <scope>NUCLEOTIDE SEQUENCE</scope>
    <source>
        <strain evidence="3">NIVA-4/92</strain>
    </source>
</reference>
<dbReference type="GO" id="GO:0009966">
    <property type="term" value="P:regulation of signal transduction"/>
    <property type="evidence" value="ECO:0007669"/>
    <property type="project" value="InterPro"/>
</dbReference>
<evidence type="ECO:0000256" key="1">
    <source>
        <dbReference type="SAM" id="Coils"/>
    </source>
</evidence>
<dbReference type="PANTHER" id="PTHR10933">
    <property type="entry name" value="IMMUNOGLOBULIN-BINDING PROTEIN 1"/>
    <property type="match status" value="1"/>
</dbReference>
<dbReference type="GO" id="GO:0051721">
    <property type="term" value="F:protein phosphatase 2A binding"/>
    <property type="evidence" value="ECO:0007669"/>
    <property type="project" value="TreeGrafter"/>
</dbReference>
<dbReference type="Gene3D" id="1.25.40.540">
    <property type="entry name" value="TAP42-like family"/>
    <property type="match status" value="1"/>
</dbReference>
<feature type="coiled-coil region" evidence="1">
    <location>
        <begin position="148"/>
        <end position="175"/>
    </location>
</feature>